<feature type="transmembrane region" description="Helical" evidence="1">
    <location>
        <begin position="137"/>
        <end position="156"/>
    </location>
</feature>
<evidence type="ECO:0000256" key="1">
    <source>
        <dbReference type="SAM" id="Phobius"/>
    </source>
</evidence>
<reference evidence="3" key="1">
    <citation type="journal article" date="2010" name="Environ. Microbiol.">
        <title>The genome of Syntrophomonas wolfei: new insights into syntrophic metabolism and biohydrogen production.</title>
        <authorList>
            <person name="Sieber J.R."/>
            <person name="Sims D.R."/>
            <person name="Han C."/>
            <person name="Kim E."/>
            <person name="Lykidis A."/>
            <person name="Lapidus A.L."/>
            <person name="McDonnald E."/>
            <person name="Rohlin L."/>
            <person name="Culley D.E."/>
            <person name="Gunsalus R."/>
            <person name="McInerney M.J."/>
        </authorList>
    </citation>
    <scope>NUCLEOTIDE SEQUENCE [LARGE SCALE GENOMIC DNA]</scope>
    <source>
        <strain evidence="3">DSM 2245B / Goettingen</strain>
    </source>
</reference>
<dbReference type="eggNOG" id="ENOG502Z8EA">
    <property type="taxonomic scope" value="Bacteria"/>
</dbReference>
<keyword evidence="1" id="KW-1133">Transmembrane helix</keyword>
<evidence type="ECO:0000313" key="2">
    <source>
        <dbReference type="EMBL" id="ABI68646.1"/>
    </source>
</evidence>
<gene>
    <name evidence="2" type="ordered locus">Swol_1338</name>
</gene>
<keyword evidence="1" id="KW-0812">Transmembrane</keyword>
<feature type="transmembrane region" description="Helical" evidence="1">
    <location>
        <begin position="6"/>
        <end position="25"/>
    </location>
</feature>
<dbReference type="AlphaFoldDB" id="Q0AXA8"/>
<dbReference type="InterPro" id="IPR025918">
    <property type="entry name" value="YIEGIA"/>
</dbReference>
<sequence>MERYAVAIVVGIAAGFLDRLIMLRSDYRFYPTYPHGYLTHLALGFIAAGLGAVAIPAIAKPDYVAVTFLALAAQQFREIRSMERETLSKLEEGKLIPRGPDYIEGIARVFEARNYLVILTAMASSAVAYWWRWEYAVIAALLCIVFSTKLMGGSYIGEIAQVEKGEIIFDGSILKVNDVIIMNVGLTETRKKIMREGMGIIIKPHDDNARLTLDAPGQRMAIIHDVVSILGSKVDVSETELRPLARKQVDKGYLALFLVANEPDLEYFMEIVKRVPVIESTRGTALKSFFGRKAAD</sequence>
<keyword evidence="3" id="KW-1185">Reference proteome</keyword>
<keyword evidence="1" id="KW-0472">Membrane</keyword>
<feature type="transmembrane region" description="Helical" evidence="1">
    <location>
        <begin position="114"/>
        <end position="131"/>
    </location>
</feature>
<dbReference type="Pfam" id="PF14045">
    <property type="entry name" value="YIEGIA"/>
    <property type="match status" value="1"/>
</dbReference>
<dbReference type="RefSeq" id="WP_011640746.1">
    <property type="nucleotide sequence ID" value="NC_008346.1"/>
</dbReference>
<name>Q0AXA8_SYNWW</name>
<dbReference type="Proteomes" id="UP000001968">
    <property type="component" value="Chromosome"/>
</dbReference>
<dbReference type="HOGENOM" id="CLU_080450_0_0_9"/>
<dbReference type="STRING" id="335541.Swol_1338"/>
<feature type="transmembrane region" description="Helical" evidence="1">
    <location>
        <begin position="37"/>
        <end position="57"/>
    </location>
</feature>
<dbReference type="KEGG" id="swo:Swol_1338"/>
<evidence type="ECO:0000313" key="3">
    <source>
        <dbReference type="Proteomes" id="UP000001968"/>
    </source>
</evidence>
<accession>Q0AXA8</accession>
<proteinExistence type="predicted"/>
<organism evidence="2 3">
    <name type="scientific">Syntrophomonas wolfei subsp. wolfei (strain DSM 2245B / Goettingen)</name>
    <dbReference type="NCBI Taxonomy" id="335541"/>
    <lineage>
        <taxon>Bacteria</taxon>
        <taxon>Bacillati</taxon>
        <taxon>Bacillota</taxon>
        <taxon>Clostridia</taxon>
        <taxon>Eubacteriales</taxon>
        <taxon>Syntrophomonadaceae</taxon>
        <taxon>Syntrophomonas</taxon>
    </lineage>
</organism>
<evidence type="ECO:0008006" key="4">
    <source>
        <dbReference type="Google" id="ProtNLM"/>
    </source>
</evidence>
<dbReference type="EMBL" id="CP000448">
    <property type="protein sequence ID" value="ABI68646.1"/>
    <property type="molecule type" value="Genomic_DNA"/>
</dbReference>
<dbReference type="OrthoDB" id="1846546at2"/>
<protein>
    <recommendedName>
        <fullName evidence="4">YIEGIA protein</fullName>
    </recommendedName>
</protein>